<feature type="transmembrane region" description="Helical" evidence="9">
    <location>
        <begin position="21"/>
        <end position="42"/>
    </location>
</feature>
<proteinExistence type="inferred from homology"/>
<dbReference type="InterPro" id="IPR004770">
    <property type="entry name" value="Na/H_antiport_NhaC"/>
</dbReference>
<feature type="transmembrane region" description="Helical" evidence="9">
    <location>
        <begin position="316"/>
        <end position="337"/>
    </location>
</feature>
<dbReference type="OrthoDB" id="213699at2157"/>
<dbReference type="AlphaFoldDB" id="A0A1I3K519"/>
<evidence type="ECO:0000256" key="9">
    <source>
        <dbReference type="SAM" id="Phobius"/>
    </source>
</evidence>
<feature type="transmembrane region" description="Helical" evidence="9">
    <location>
        <begin position="48"/>
        <end position="65"/>
    </location>
</feature>
<evidence type="ECO:0000256" key="6">
    <source>
        <dbReference type="ARBA" id="ARBA00022989"/>
    </source>
</evidence>
<comment type="similarity">
    <text evidence="8">Belongs to the NhaC Na(+)/H(+) (TC 2.A.35) antiporter family.</text>
</comment>
<keyword evidence="4" id="KW-1003">Cell membrane</keyword>
<evidence type="ECO:0000313" key="12">
    <source>
        <dbReference type="Proteomes" id="UP000182829"/>
    </source>
</evidence>
<evidence type="ECO:0000259" key="10">
    <source>
        <dbReference type="Pfam" id="PF03553"/>
    </source>
</evidence>
<evidence type="ECO:0000256" key="7">
    <source>
        <dbReference type="ARBA" id="ARBA00023136"/>
    </source>
</evidence>
<dbReference type="NCBIfam" id="TIGR00931">
    <property type="entry name" value="antiport_nhaC"/>
    <property type="match status" value="1"/>
</dbReference>
<organism evidence="11 12">
    <name type="scientific">Natronobacterium gregoryi</name>
    <dbReference type="NCBI Taxonomy" id="44930"/>
    <lineage>
        <taxon>Archaea</taxon>
        <taxon>Methanobacteriati</taxon>
        <taxon>Methanobacteriota</taxon>
        <taxon>Stenosarchaea group</taxon>
        <taxon>Halobacteria</taxon>
        <taxon>Halobacteriales</taxon>
        <taxon>Natrialbaceae</taxon>
        <taxon>Natronobacterium</taxon>
    </lineage>
</organism>
<keyword evidence="2" id="KW-0813">Transport</keyword>
<dbReference type="InterPro" id="IPR052180">
    <property type="entry name" value="NhaC_Na-H+_Antiporter"/>
</dbReference>
<evidence type="ECO:0000313" key="11">
    <source>
        <dbReference type="EMBL" id="SFI67408.1"/>
    </source>
</evidence>
<dbReference type="Pfam" id="PF03553">
    <property type="entry name" value="Na_H_antiporter"/>
    <property type="match status" value="1"/>
</dbReference>
<evidence type="ECO:0000256" key="8">
    <source>
        <dbReference type="ARBA" id="ARBA00038435"/>
    </source>
</evidence>
<accession>A0A1I3K519</accession>
<feature type="transmembrane region" description="Helical" evidence="9">
    <location>
        <begin position="244"/>
        <end position="265"/>
    </location>
</feature>
<evidence type="ECO:0000256" key="3">
    <source>
        <dbReference type="ARBA" id="ARBA00022449"/>
    </source>
</evidence>
<evidence type="ECO:0000256" key="4">
    <source>
        <dbReference type="ARBA" id="ARBA00022475"/>
    </source>
</evidence>
<dbReference type="GO" id="GO:0005886">
    <property type="term" value="C:plasma membrane"/>
    <property type="evidence" value="ECO:0007669"/>
    <property type="project" value="UniProtKB-SubCell"/>
</dbReference>
<name>A0A1I3K519_9EURY</name>
<comment type="subcellular location">
    <subcellularLocation>
        <location evidence="1">Cell membrane</location>
        <topology evidence="1">Multi-pass membrane protein</topology>
    </subcellularLocation>
</comment>
<feature type="transmembrane region" description="Helical" evidence="9">
    <location>
        <begin position="277"/>
        <end position="296"/>
    </location>
</feature>
<feature type="transmembrane region" description="Helical" evidence="9">
    <location>
        <begin position="121"/>
        <end position="141"/>
    </location>
</feature>
<dbReference type="EMBL" id="FORO01000003">
    <property type="protein sequence ID" value="SFI67408.1"/>
    <property type="molecule type" value="Genomic_DNA"/>
</dbReference>
<feature type="domain" description="Na+/H+ antiporter NhaC-like C-terminal" evidence="10">
    <location>
        <begin position="172"/>
        <end position="464"/>
    </location>
</feature>
<dbReference type="InterPro" id="IPR018461">
    <property type="entry name" value="Na/H_Antiport_NhaC-like_C"/>
</dbReference>
<dbReference type="Proteomes" id="UP000182829">
    <property type="component" value="Unassembled WGS sequence"/>
</dbReference>
<dbReference type="PANTHER" id="PTHR33451:SF3">
    <property type="entry name" value="MALATE-2H(+)_NA(+)-LACTATE ANTIPORTER"/>
    <property type="match status" value="1"/>
</dbReference>
<dbReference type="RefSeq" id="WP_015233467.1">
    <property type="nucleotide sequence ID" value="NZ_FORO01000003.1"/>
</dbReference>
<dbReference type="PANTHER" id="PTHR33451">
    <property type="entry name" value="MALATE-2H(+)/NA(+)-LACTATE ANTIPORTER"/>
    <property type="match status" value="1"/>
</dbReference>
<evidence type="ECO:0000256" key="5">
    <source>
        <dbReference type="ARBA" id="ARBA00022692"/>
    </source>
</evidence>
<feature type="transmembrane region" description="Helical" evidence="9">
    <location>
        <begin position="207"/>
        <end position="224"/>
    </location>
</feature>
<reference evidence="11 12" key="1">
    <citation type="submission" date="2016-10" db="EMBL/GenBank/DDBJ databases">
        <authorList>
            <person name="de Groot N.N."/>
        </authorList>
    </citation>
    <scope>NUCLEOTIDE SEQUENCE [LARGE SCALE GENOMIC DNA]</scope>
    <source>
        <strain evidence="11 12">SP2</strain>
    </source>
</reference>
<evidence type="ECO:0000256" key="2">
    <source>
        <dbReference type="ARBA" id="ARBA00022448"/>
    </source>
</evidence>
<feature type="transmembrane region" description="Helical" evidence="9">
    <location>
        <begin position="446"/>
        <end position="464"/>
    </location>
</feature>
<keyword evidence="5 9" id="KW-0812">Transmembrane</keyword>
<feature type="transmembrane region" description="Helical" evidence="9">
    <location>
        <begin position="77"/>
        <end position="101"/>
    </location>
</feature>
<keyword evidence="6 9" id="KW-1133">Transmembrane helix</keyword>
<keyword evidence="3" id="KW-0050">Antiport</keyword>
<gene>
    <name evidence="11" type="ORF">SAMN05443661_10392</name>
</gene>
<protein>
    <submittedName>
        <fullName evidence="11">Transporter, NhaC family</fullName>
    </submittedName>
</protein>
<sequence>MDLDARPRTYHEISRDKRPSLGEALVPLAGMVLFLSAGMIWLGMDPQMPLLWGIAFAGIWGRYYFEYTWSDLYEGIVRSMVTGMQAIFILFVIYMLIASWIDSGTIPTLMYYGLEFLSPQIFLPFAAVLSAVVAFSVGSSWTTAGTLGVAMIGIGSGLGIPEPMTAGAVLSGAYTGDKNSPLSETTNLAAAVTNTELMDHIRAMRPGTLIAFAISLALFVVLGLDASGTIPSGQVTEIQHALAGSYAISPTSLLPLVLTFALAFYGFPALPSLGAGIFAGVGISISLQGVGFAAAWKNVHFGTGPETGVDLTNELLASGGLAGSIWVISIVVSALALGGILQKTGVLAALAYHIGQTVSSVAGLTAGTAAGTITMNFLAAEQYMAIVVPGMTLQNIYDEYNLESRNLSRAIEAAGTTTSAFVPWGSGGVFMASALGVPVIEYAPYYFFGMISPLVLLLMGVTGWRITYKDGGEQETATKRETAKPTTD</sequence>
<dbReference type="GeneID" id="14208891"/>
<dbReference type="GO" id="GO:0015297">
    <property type="term" value="F:antiporter activity"/>
    <property type="evidence" value="ECO:0007669"/>
    <property type="project" value="UniProtKB-KW"/>
</dbReference>
<evidence type="ECO:0000256" key="1">
    <source>
        <dbReference type="ARBA" id="ARBA00004651"/>
    </source>
</evidence>
<keyword evidence="7 9" id="KW-0472">Membrane</keyword>